<name>A0A7S1B8N0_9STRA</name>
<organism evidence="3">
    <name type="scientific">Corethron hystrix</name>
    <dbReference type="NCBI Taxonomy" id="216773"/>
    <lineage>
        <taxon>Eukaryota</taxon>
        <taxon>Sar</taxon>
        <taxon>Stramenopiles</taxon>
        <taxon>Ochrophyta</taxon>
        <taxon>Bacillariophyta</taxon>
        <taxon>Coscinodiscophyceae</taxon>
        <taxon>Corethrophycidae</taxon>
        <taxon>Corethrales</taxon>
        <taxon>Corethraceae</taxon>
        <taxon>Corethron</taxon>
    </lineage>
</organism>
<evidence type="ECO:0000256" key="1">
    <source>
        <dbReference type="SAM" id="MobiDB-lite"/>
    </source>
</evidence>
<feature type="compositionally biased region" description="Basic and acidic residues" evidence="1">
    <location>
        <begin position="88"/>
        <end position="99"/>
    </location>
</feature>
<accession>A0A7S1B8N0</accession>
<keyword evidence="2" id="KW-0812">Transmembrane</keyword>
<dbReference type="AlphaFoldDB" id="A0A7S1B8N0"/>
<evidence type="ECO:0000313" key="3">
    <source>
        <dbReference type="EMBL" id="CAD8878606.1"/>
    </source>
</evidence>
<protein>
    <submittedName>
        <fullName evidence="3">Uncharacterized protein</fullName>
    </submittedName>
</protein>
<feature type="transmembrane region" description="Helical" evidence="2">
    <location>
        <begin position="271"/>
        <end position="291"/>
    </location>
</feature>
<gene>
    <name evidence="3" type="ORF">CHYS00102_LOCUS5790</name>
</gene>
<feature type="region of interest" description="Disordered" evidence="1">
    <location>
        <begin position="204"/>
        <end position="225"/>
    </location>
</feature>
<proteinExistence type="predicted"/>
<feature type="compositionally biased region" description="Basic and acidic residues" evidence="1">
    <location>
        <begin position="204"/>
        <end position="214"/>
    </location>
</feature>
<feature type="region of interest" description="Disordered" evidence="1">
    <location>
        <begin position="82"/>
        <end position="108"/>
    </location>
</feature>
<sequence length="483" mass="52986">MENRRRMYHQGLFTVMKFIFFFQFQMMSKLAFSFVPFSRSWHLCSHPVQRLYYRLQPIHWHCHPMPLYSSLDGDDGDGDVVADNATSLHDKSASESRQDDNDDYATNESPDRAISIVSELKANAALFAAFAFGSLNLPNTLTVSESKVTSVTSSISISRPLPESDLVQAFVVLDACTLCLMISCVAASQLLIYRLTDGSYNENRRSHDFSKDGQQRTGRGQRDRRRNSALGRLVTQYRTEFTIARVTFDFGLVALLLAVAVRAVAIYDLEISFPVTVVISFTALSLAVAYINSYLEVFRPLESQQILEVSAGYNAASNDDKNVNILQRVALAAVPFSLAIYLGFGDLSASDSMSRLSSYSSLAGESKLRVVTDKITAKKDSSREKELSKKKENKKMIKKLVPKKAAAEKAAVDKIVAEKAAAEKAAAEKAATEKAAAEKAAIERAAIEKVAAEKAAAEKAAVEKAATEKAVAEKKAAEKAAVE</sequence>
<feature type="transmembrane region" description="Helical" evidence="2">
    <location>
        <begin position="246"/>
        <end position="265"/>
    </location>
</feature>
<reference evidence="3" key="1">
    <citation type="submission" date="2021-01" db="EMBL/GenBank/DDBJ databases">
        <authorList>
            <person name="Corre E."/>
            <person name="Pelletier E."/>
            <person name="Niang G."/>
            <person name="Scheremetjew M."/>
            <person name="Finn R."/>
            <person name="Kale V."/>
            <person name="Holt S."/>
            <person name="Cochrane G."/>
            <person name="Meng A."/>
            <person name="Brown T."/>
            <person name="Cohen L."/>
        </authorList>
    </citation>
    <scope>NUCLEOTIDE SEQUENCE</scope>
    <source>
        <strain evidence="3">308</strain>
    </source>
</reference>
<keyword evidence="2" id="KW-1133">Transmembrane helix</keyword>
<keyword evidence="2" id="KW-0472">Membrane</keyword>
<dbReference type="EMBL" id="HBFR01008013">
    <property type="protein sequence ID" value="CAD8878606.1"/>
    <property type="molecule type" value="Transcribed_RNA"/>
</dbReference>
<evidence type="ECO:0000256" key="2">
    <source>
        <dbReference type="SAM" id="Phobius"/>
    </source>
</evidence>